<comment type="caution">
    <text evidence="3">The sequence shown here is derived from an EMBL/GenBank/DDBJ whole genome shotgun (WGS) entry which is preliminary data.</text>
</comment>
<gene>
    <name evidence="3" type="ORF">IAB36_01315</name>
</gene>
<name>A0A9D1AJT9_9FIRM</name>
<evidence type="ECO:0000256" key="1">
    <source>
        <dbReference type="SAM" id="MobiDB-lite"/>
    </source>
</evidence>
<reference evidence="3" key="2">
    <citation type="journal article" date="2021" name="PeerJ">
        <title>Extensive microbial diversity within the chicken gut microbiome revealed by metagenomics and culture.</title>
        <authorList>
            <person name="Gilroy R."/>
            <person name="Ravi A."/>
            <person name="Getino M."/>
            <person name="Pursley I."/>
            <person name="Horton D.L."/>
            <person name="Alikhan N.F."/>
            <person name="Baker D."/>
            <person name="Gharbi K."/>
            <person name="Hall N."/>
            <person name="Watson M."/>
            <person name="Adriaenssens E.M."/>
            <person name="Foster-Nyarko E."/>
            <person name="Jarju S."/>
            <person name="Secka A."/>
            <person name="Antonio M."/>
            <person name="Oren A."/>
            <person name="Chaudhuri R.R."/>
            <person name="La Ragione R."/>
            <person name="Hildebrand F."/>
            <person name="Pallen M.J."/>
        </authorList>
    </citation>
    <scope>NUCLEOTIDE SEQUENCE</scope>
    <source>
        <strain evidence="3">CHK184-25365</strain>
    </source>
</reference>
<dbReference type="Proteomes" id="UP000886749">
    <property type="component" value="Unassembled WGS sequence"/>
</dbReference>
<sequence>MFCLSLVLAVVCLVLFFASALGGVTWLGYGAAAGMIVFWLIPIYLLFPALLSWIWKRVCWRQHTGSGKMPKRSGLERAGFWLAFAAVVLHLLMFLAVLLFLVFHREISAIAYAMSLDELPDTVKSLMLLYLALTVPRWELVAMGAAVSLFALFSGLSAVTGVVVSIIGLARKEKPQLPPAVPGTPAASAPVQAPFAPYSTYPTAPAPVQDPSAPNPVQDPADASSVKQPSDDSM</sequence>
<reference evidence="3" key="1">
    <citation type="submission" date="2020-10" db="EMBL/GenBank/DDBJ databases">
        <authorList>
            <person name="Gilroy R."/>
        </authorList>
    </citation>
    <scope>NUCLEOTIDE SEQUENCE</scope>
    <source>
        <strain evidence="3">CHK184-25365</strain>
    </source>
</reference>
<keyword evidence="2" id="KW-0812">Transmembrane</keyword>
<evidence type="ECO:0000313" key="4">
    <source>
        <dbReference type="Proteomes" id="UP000886749"/>
    </source>
</evidence>
<feature type="transmembrane region" description="Helical" evidence="2">
    <location>
        <begin position="32"/>
        <end position="55"/>
    </location>
</feature>
<evidence type="ECO:0008006" key="5">
    <source>
        <dbReference type="Google" id="ProtNLM"/>
    </source>
</evidence>
<evidence type="ECO:0000256" key="2">
    <source>
        <dbReference type="SAM" id="Phobius"/>
    </source>
</evidence>
<proteinExistence type="predicted"/>
<evidence type="ECO:0000313" key="3">
    <source>
        <dbReference type="EMBL" id="HIR40449.1"/>
    </source>
</evidence>
<keyword evidence="2" id="KW-1133">Transmembrane helix</keyword>
<feature type="compositionally biased region" description="Low complexity" evidence="1">
    <location>
        <begin position="198"/>
        <end position="207"/>
    </location>
</feature>
<organism evidence="3 4">
    <name type="scientific">Candidatus Egerieicola pullicola</name>
    <dbReference type="NCBI Taxonomy" id="2840775"/>
    <lineage>
        <taxon>Bacteria</taxon>
        <taxon>Bacillati</taxon>
        <taxon>Bacillota</taxon>
        <taxon>Clostridia</taxon>
        <taxon>Eubacteriales</taxon>
        <taxon>Oscillospiraceae</taxon>
        <taxon>Oscillospiraceae incertae sedis</taxon>
        <taxon>Candidatus Egerieicola</taxon>
    </lineage>
</organism>
<feature type="compositionally biased region" description="Polar residues" evidence="1">
    <location>
        <begin position="225"/>
        <end position="234"/>
    </location>
</feature>
<feature type="region of interest" description="Disordered" evidence="1">
    <location>
        <begin position="198"/>
        <end position="234"/>
    </location>
</feature>
<feature type="transmembrane region" description="Helical" evidence="2">
    <location>
        <begin position="140"/>
        <end position="169"/>
    </location>
</feature>
<dbReference type="EMBL" id="DVGY01000032">
    <property type="protein sequence ID" value="HIR40449.1"/>
    <property type="molecule type" value="Genomic_DNA"/>
</dbReference>
<feature type="transmembrane region" description="Helical" evidence="2">
    <location>
        <begin position="78"/>
        <end position="103"/>
    </location>
</feature>
<protein>
    <recommendedName>
        <fullName evidence="5">Transmembrane protein</fullName>
    </recommendedName>
</protein>
<keyword evidence="2" id="KW-0472">Membrane</keyword>
<accession>A0A9D1AJT9</accession>
<dbReference type="AlphaFoldDB" id="A0A9D1AJT9"/>